<protein>
    <submittedName>
        <fullName evidence="1">Uncharacterized protein</fullName>
    </submittedName>
</protein>
<evidence type="ECO:0000313" key="1">
    <source>
        <dbReference type="EMBL" id="PWE29713.1"/>
    </source>
</evidence>
<evidence type="ECO:0000313" key="2">
    <source>
        <dbReference type="Proteomes" id="UP000244940"/>
    </source>
</evidence>
<dbReference type="EMBL" id="QEYD01000004">
    <property type="protein sequence ID" value="PWE29713.1"/>
    <property type="molecule type" value="Genomic_DNA"/>
</dbReference>
<keyword evidence="2" id="KW-1185">Reference proteome</keyword>
<reference evidence="1 2" key="1">
    <citation type="submission" date="2018-05" db="EMBL/GenBank/DDBJ databases">
        <title>Pararhodobacter marina sp. nov., isolated from deep-sea water of the Indian Ocean.</title>
        <authorList>
            <person name="Lai Q.Sr."/>
            <person name="Liu X."/>
            <person name="Shao Z."/>
        </authorList>
    </citation>
    <scope>NUCLEOTIDE SEQUENCE [LARGE SCALE GENOMIC DNA]</scope>
    <source>
        <strain evidence="1 2">CIC4N-9</strain>
    </source>
</reference>
<accession>A0A2U2CCV4</accession>
<dbReference type="RefSeq" id="WP_109532826.1">
    <property type="nucleotide sequence ID" value="NZ_QEYD01000004.1"/>
</dbReference>
<dbReference type="Proteomes" id="UP000244940">
    <property type="component" value="Unassembled WGS sequence"/>
</dbReference>
<dbReference type="GeneID" id="94364868"/>
<proteinExistence type="predicted"/>
<sequence>MTHRHRASLPVAGRFFEDIIDGYFPLRESLRQGLQRHGFGAALVVISHAPILHLPGDDGQGPVPTRLQAARAGVLRSFLGLAVIAGNDMRLVGAGDWVWPGAALGITPDTRLAEPAFLRGIGLLRGPEDGGAFGPVLRDEGSGLRLGAHGGACWGFTRQPDGIEAQDRLLIAPGYQSEGDGPVLSVDDGMAGHRDASALMAQDLVMAR</sequence>
<gene>
    <name evidence="1" type="ORF">C4N9_08195</name>
</gene>
<organism evidence="1 2">
    <name type="scientific">Pararhodobacter marinus</name>
    <dbReference type="NCBI Taxonomy" id="2184063"/>
    <lineage>
        <taxon>Bacteria</taxon>
        <taxon>Pseudomonadati</taxon>
        <taxon>Pseudomonadota</taxon>
        <taxon>Alphaproteobacteria</taxon>
        <taxon>Rhodobacterales</taxon>
        <taxon>Paracoccaceae</taxon>
        <taxon>Pararhodobacter</taxon>
    </lineage>
</organism>
<comment type="caution">
    <text evidence="1">The sequence shown here is derived from an EMBL/GenBank/DDBJ whole genome shotgun (WGS) entry which is preliminary data.</text>
</comment>
<dbReference type="OrthoDB" id="7872244at2"/>
<dbReference type="AlphaFoldDB" id="A0A2U2CCV4"/>
<name>A0A2U2CCV4_9RHOB</name>